<dbReference type="Pfam" id="PF15235">
    <property type="entry name" value="GRIN_C"/>
    <property type="match status" value="1"/>
</dbReference>
<keyword evidence="2" id="KW-0175">Coiled coil</keyword>
<dbReference type="InterPro" id="IPR026646">
    <property type="entry name" value="GPRIN2-like/GPRIN3"/>
</dbReference>
<evidence type="ECO:0000256" key="2">
    <source>
        <dbReference type="SAM" id="Coils"/>
    </source>
</evidence>
<evidence type="ECO:0000256" key="1">
    <source>
        <dbReference type="ARBA" id="ARBA00002358"/>
    </source>
</evidence>
<feature type="compositionally biased region" description="Basic and acidic residues" evidence="3">
    <location>
        <begin position="257"/>
        <end position="276"/>
    </location>
</feature>
<feature type="domain" description="G protein-regulated inducer of neurite outgrowth C-terminal" evidence="4">
    <location>
        <begin position="571"/>
        <end position="704"/>
    </location>
</feature>
<sequence length="707" mass="77119">MGSLKDEMRGLSEDHKPCEKADDGERPGGSDGSAEPEGPQINTSQESSTQQSYQPKLHMNASYDEETDKNPISKDDEDSGVCDNADQTDSSEMKDLEEICQTQDLDATKDTKNNTKPPNEILIDGESNSGIQGGTSEGKNKGHEKEKETEIGNITIPVPLTPGPSEPCTPAPFGQHHMRTQVSLEVVQCHSAATSPMTPPEGSHSFFFPSSLGRSTTVGGDTKDAELQVGRQMEFCSVATSPMTPKTPFTTAFPELNGREMVQKREERVKQREGREVTGSFPAAKSQAETEAEKAGDSEFSTSKEQSEGSGTDVSPESSTRCPAMELTDSQLTEGDSHEQCKQQRMGSVDQDITILVTHHGNNEGEEEERAESSPNPLETEMVKIDEREEIGGENNVKREDVKEQILTEAPDHAENDSNSTLAQTKTAESSASEAKTHTKCENSEVQNGKAACEDVSEVPGVKHAIPESPAPFGCHNMRTQVSLEVVQCQSAATSPMTPPEGDQAFCFPSAHVRCEAVGAETKDAELQVGRQVEYRSVATTPMTPRTPVSTTFPEIRKETSTEEKIVEVDEAEEEQKKAGEEAVKEERNCKEKCEEPIQEVSWDEKGMTWEVYGAVVEVTVLGSAIQKHLEKQVRKQKLQPSMHPPPPLNPSAMHLASEGTHGGSGSGKGKRGEQDGEVGRRRRNPFRQLMENMQQPHCCSRAHSAE</sequence>
<feature type="coiled-coil region" evidence="2">
    <location>
        <begin position="562"/>
        <end position="589"/>
    </location>
</feature>
<evidence type="ECO:0000313" key="5">
    <source>
        <dbReference type="EMBL" id="CAJ1058167.1"/>
    </source>
</evidence>
<feature type="region of interest" description="Disordered" evidence="3">
    <location>
        <begin position="1"/>
        <end position="172"/>
    </location>
</feature>
<dbReference type="EMBL" id="OY660869">
    <property type="protein sequence ID" value="CAJ1058167.1"/>
    <property type="molecule type" value="Genomic_DNA"/>
</dbReference>
<feature type="region of interest" description="Disordered" evidence="3">
    <location>
        <begin position="632"/>
        <end position="707"/>
    </location>
</feature>
<name>A0AAV1FAI1_XYRNO</name>
<organism evidence="5 6">
    <name type="scientific">Xyrichtys novacula</name>
    <name type="common">Pearly razorfish</name>
    <name type="synonym">Hemipteronotus novacula</name>
    <dbReference type="NCBI Taxonomy" id="13765"/>
    <lineage>
        <taxon>Eukaryota</taxon>
        <taxon>Metazoa</taxon>
        <taxon>Chordata</taxon>
        <taxon>Craniata</taxon>
        <taxon>Vertebrata</taxon>
        <taxon>Euteleostomi</taxon>
        <taxon>Actinopterygii</taxon>
        <taxon>Neopterygii</taxon>
        <taxon>Teleostei</taxon>
        <taxon>Neoteleostei</taxon>
        <taxon>Acanthomorphata</taxon>
        <taxon>Eupercaria</taxon>
        <taxon>Labriformes</taxon>
        <taxon>Labridae</taxon>
        <taxon>Xyrichtys</taxon>
    </lineage>
</organism>
<feature type="compositionally biased region" description="Basic and acidic residues" evidence="3">
    <location>
        <begin position="1"/>
        <end position="28"/>
    </location>
</feature>
<keyword evidence="6" id="KW-1185">Reference proteome</keyword>
<proteinExistence type="predicted"/>
<dbReference type="GO" id="GO:0005886">
    <property type="term" value="C:plasma membrane"/>
    <property type="evidence" value="ECO:0007669"/>
    <property type="project" value="TreeGrafter"/>
</dbReference>
<reference evidence="5" key="1">
    <citation type="submission" date="2023-08" db="EMBL/GenBank/DDBJ databases">
        <authorList>
            <person name="Alioto T."/>
            <person name="Alioto T."/>
            <person name="Gomez Garrido J."/>
        </authorList>
    </citation>
    <scope>NUCLEOTIDE SEQUENCE</scope>
</reference>
<dbReference type="PANTHER" id="PTHR15718:SF7">
    <property type="entry name" value="G PROTEIN-REGULATED INDUCER OF NEURITE OUTGROWTH 1"/>
    <property type="match status" value="1"/>
</dbReference>
<dbReference type="GO" id="GO:0031175">
    <property type="term" value="P:neuron projection development"/>
    <property type="evidence" value="ECO:0007669"/>
    <property type="project" value="TreeGrafter"/>
</dbReference>
<protein>
    <submittedName>
        <fullName evidence="5">Uncharacterized protein LOC122880833</fullName>
    </submittedName>
</protein>
<evidence type="ECO:0000259" key="4">
    <source>
        <dbReference type="Pfam" id="PF15235"/>
    </source>
</evidence>
<feature type="compositionally biased region" description="Basic and acidic residues" evidence="3">
    <location>
        <begin position="138"/>
        <end position="150"/>
    </location>
</feature>
<feature type="compositionally biased region" description="Polar residues" evidence="3">
    <location>
        <begin position="417"/>
        <end position="434"/>
    </location>
</feature>
<dbReference type="Proteomes" id="UP001178508">
    <property type="component" value="Chromosome 6"/>
</dbReference>
<evidence type="ECO:0000313" key="6">
    <source>
        <dbReference type="Proteomes" id="UP001178508"/>
    </source>
</evidence>
<dbReference type="AlphaFoldDB" id="A0AAV1FAI1"/>
<gene>
    <name evidence="5" type="ORF">XNOV1_A027587</name>
</gene>
<feature type="compositionally biased region" description="Low complexity" evidence="3">
    <location>
        <begin position="43"/>
        <end position="54"/>
    </location>
</feature>
<accession>A0AAV1FAI1</accession>
<feature type="region of interest" description="Disordered" evidence="3">
    <location>
        <begin position="408"/>
        <end position="448"/>
    </location>
</feature>
<comment type="function">
    <text evidence="1">May be involved in neurite outgrowth.</text>
</comment>
<feature type="region of interest" description="Disordered" evidence="3">
    <location>
        <begin position="240"/>
        <end position="380"/>
    </location>
</feature>
<feature type="compositionally biased region" description="Polar residues" evidence="3">
    <location>
        <begin position="240"/>
        <end position="250"/>
    </location>
</feature>
<dbReference type="PANTHER" id="PTHR15718">
    <property type="entry name" value="G PROTEIN-REGULATED INDUCER OF NEURITE OUTGROWTH C-TERMINAL DOMAIN-CONTAINING PROTEIN"/>
    <property type="match status" value="1"/>
</dbReference>
<feature type="compositionally biased region" description="Basic and acidic residues" evidence="3">
    <location>
        <begin position="671"/>
        <end position="680"/>
    </location>
</feature>
<feature type="compositionally biased region" description="Pro residues" evidence="3">
    <location>
        <begin position="159"/>
        <end position="170"/>
    </location>
</feature>
<feature type="compositionally biased region" description="Polar residues" evidence="3">
    <location>
        <begin position="299"/>
        <end position="321"/>
    </location>
</feature>
<dbReference type="InterPro" id="IPR032745">
    <property type="entry name" value="GRIN_C"/>
</dbReference>
<evidence type="ECO:0000256" key="3">
    <source>
        <dbReference type="SAM" id="MobiDB-lite"/>
    </source>
</evidence>